<feature type="transmembrane region" description="Helical" evidence="1">
    <location>
        <begin position="12"/>
        <end position="30"/>
    </location>
</feature>
<evidence type="ECO:0000313" key="4">
    <source>
        <dbReference type="Proteomes" id="UP000540656"/>
    </source>
</evidence>
<accession>A0A7Y9S323</accession>
<reference evidence="3 4" key="1">
    <citation type="submission" date="2020-07" db="EMBL/GenBank/DDBJ databases">
        <title>Sequencing the genomes of 1000 actinobacteria strains.</title>
        <authorList>
            <person name="Klenk H.-P."/>
        </authorList>
    </citation>
    <scope>NUCLEOTIDE SEQUENCE [LARGE SCALE GENOMIC DNA]</scope>
    <source>
        <strain evidence="3 4">DSM 23819</strain>
    </source>
</reference>
<evidence type="ECO:0000259" key="2">
    <source>
        <dbReference type="Pfam" id="PF01551"/>
    </source>
</evidence>
<dbReference type="CDD" id="cd12797">
    <property type="entry name" value="M23_peptidase"/>
    <property type="match status" value="1"/>
</dbReference>
<evidence type="ECO:0000313" key="3">
    <source>
        <dbReference type="EMBL" id="NYG59627.1"/>
    </source>
</evidence>
<dbReference type="Proteomes" id="UP000540656">
    <property type="component" value="Unassembled WGS sequence"/>
</dbReference>
<keyword evidence="1" id="KW-0472">Membrane</keyword>
<dbReference type="InterPro" id="IPR050570">
    <property type="entry name" value="Cell_wall_metabolism_enzyme"/>
</dbReference>
<keyword evidence="1" id="KW-1133">Transmembrane helix</keyword>
<organism evidence="3 4">
    <name type="scientific">Nocardioides daedukensis</name>
    <dbReference type="NCBI Taxonomy" id="634462"/>
    <lineage>
        <taxon>Bacteria</taxon>
        <taxon>Bacillati</taxon>
        <taxon>Actinomycetota</taxon>
        <taxon>Actinomycetes</taxon>
        <taxon>Propionibacteriales</taxon>
        <taxon>Nocardioidaceae</taxon>
        <taxon>Nocardioides</taxon>
    </lineage>
</organism>
<dbReference type="InterPro" id="IPR016047">
    <property type="entry name" value="M23ase_b-sheet_dom"/>
</dbReference>
<dbReference type="Gene3D" id="2.70.70.10">
    <property type="entry name" value="Glucose Permease (Domain IIA)"/>
    <property type="match status" value="1"/>
</dbReference>
<gene>
    <name evidence="3" type="ORF">BJ980_002550</name>
</gene>
<protein>
    <recommendedName>
        <fullName evidence="2">M23ase beta-sheet core domain-containing protein</fullName>
    </recommendedName>
</protein>
<keyword evidence="1" id="KW-0812">Transmembrane</keyword>
<dbReference type="GO" id="GO:0004222">
    <property type="term" value="F:metalloendopeptidase activity"/>
    <property type="evidence" value="ECO:0007669"/>
    <property type="project" value="TreeGrafter"/>
</dbReference>
<proteinExistence type="predicted"/>
<dbReference type="InterPro" id="IPR011055">
    <property type="entry name" value="Dup_hybrid_motif"/>
</dbReference>
<feature type="transmembrane region" description="Helical" evidence="1">
    <location>
        <begin position="36"/>
        <end position="57"/>
    </location>
</feature>
<dbReference type="Pfam" id="PF01551">
    <property type="entry name" value="Peptidase_M23"/>
    <property type="match status" value="1"/>
</dbReference>
<dbReference type="AlphaFoldDB" id="A0A7Y9S323"/>
<dbReference type="PANTHER" id="PTHR21666">
    <property type="entry name" value="PEPTIDASE-RELATED"/>
    <property type="match status" value="1"/>
</dbReference>
<name>A0A7Y9S323_9ACTN</name>
<evidence type="ECO:0000256" key="1">
    <source>
        <dbReference type="SAM" id="Phobius"/>
    </source>
</evidence>
<keyword evidence="4" id="KW-1185">Reference proteome</keyword>
<dbReference type="PANTHER" id="PTHR21666:SF270">
    <property type="entry name" value="MUREIN HYDROLASE ACTIVATOR ENVC"/>
    <property type="match status" value="1"/>
</dbReference>
<dbReference type="RefSeq" id="WP_179502653.1">
    <property type="nucleotide sequence ID" value="NZ_JACCAA010000001.1"/>
</dbReference>
<feature type="domain" description="M23ase beta-sheet core" evidence="2">
    <location>
        <begin position="131"/>
        <end position="241"/>
    </location>
</feature>
<dbReference type="SUPFAM" id="SSF51261">
    <property type="entry name" value="Duplicated hybrid motif"/>
    <property type="match status" value="1"/>
</dbReference>
<sequence length="274" mass="29195">MIDFLQRNAMRTILLGMLLAFGTPIMQRFADLPSWVGLFETAGIVLVLVGLAMAFLFSGKDSDADPITVHSPVGGRWLAMNSPASKVPSHGVRAYGQAFAIDLLHEPEDGVRPQFGTGSGMSDPKEYPAFGEPVLAMVDGVVVKAADRQRDHRTRTHWWSVAVMMLEGVFRELRGAGGVVGNHVVIDRGDGVFALVAHLKKGSATVKVGDRVRAGDVIGACGNSGNTSEPHVHAQLMDRARPSAAKGLPMAFADVRLGGETRDGLPENTAYVVA</sequence>
<dbReference type="EMBL" id="JACCAA010000001">
    <property type="protein sequence ID" value="NYG59627.1"/>
    <property type="molecule type" value="Genomic_DNA"/>
</dbReference>
<comment type="caution">
    <text evidence="3">The sequence shown here is derived from an EMBL/GenBank/DDBJ whole genome shotgun (WGS) entry which is preliminary data.</text>
</comment>